<sequence>MKLPKCMNCNHKLSWTQTFKQTMIVKRDPLQCQHCNHELFFTAKSKKRLFLLVALFPILFVILTAFQVPMILSIPSLIIYPILVMLITPFLIEVRNDEEALF</sequence>
<dbReference type="EMBL" id="NTWE01000023">
    <property type="protein sequence ID" value="PEW01524.1"/>
    <property type="molecule type" value="Genomic_DNA"/>
</dbReference>
<keyword evidence="1" id="KW-0472">Membrane</keyword>
<keyword evidence="1" id="KW-1133">Transmembrane helix</keyword>
<protein>
    <recommendedName>
        <fullName evidence="4">CXXC-20-CXXC protein</fullName>
    </recommendedName>
</protein>
<evidence type="ECO:0000313" key="2">
    <source>
        <dbReference type="EMBL" id="PEW01524.1"/>
    </source>
</evidence>
<name>A0A2A8PW42_BACCE</name>
<evidence type="ECO:0000256" key="1">
    <source>
        <dbReference type="SAM" id="Phobius"/>
    </source>
</evidence>
<keyword evidence="1" id="KW-0812">Transmembrane</keyword>
<evidence type="ECO:0000313" key="3">
    <source>
        <dbReference type="Proteomes" id="UP000220635"/>
    </source>
</evidence>
<dbReference type="OrthoDB" id="2418141at2"/>
<comment type="caution">
    <text evidence="2">The sequence shown here is derived from an EMBL/GenBank/DDBJ whole genome shotgun (WGS) entry which is preliminary data.</text>
</comment>
<proteinExistence type="predicted"/>
<dbReference type="InterPro" id="IPR026369">
    <property type="entry name" value="CxxC_20_CxxC"/>
</dbReference>
<accession>A0A2A8PW42</accession>
<dbReference type="Proteomes" id="UP000220635">
    <property type="component" value="Unassembled WGS sequence"/>
</dbReference>
<reference evidence="2 3" key="1">
    <citation type="submission" date="2017-09" db="EMBL/GenBank/DDBJ databases">
        <title>Large-scale bioinformatics analysis of Bacillus genomes uncovers conserved roles of natural products in bacterial physiology.</title>
        <authorList>
            <consortium name="Agbiome Team Llc"/>
            <person name="Bleich R.M."/>
            <person name="Grubbs K.J."/>
            <person name="Santa Maria K.C."/>
            <person name="Allen S.E."/>
            <person name="Farag S."/>
            <person name="Shank E.A."/>
            <person name="Bowers A."/>
        </authorList>
    </citation>
    <scope>NUCLEOTIDE SEQUENCE [LARGE SCALE GENOMIC DNA]</scope>
    <source>
        <strain evidence="2 3">AFS010695</strain>
    </source>
</reference>
<dbReference type="RefSeq" id="WP_098380760.1">
    <property type="nucleotide sequence ID" value="NZ_NTWE01000023.1"/>
</dbReference>
<dbReference type="NCBIfam" id="TIGR04104">
    <property type="entry name" value="cxxc_20_cxxc"/>
    <property type="match status" value="1"/>
</dbReference>
<feature type="transmembrane region" description="Helical" evidence="1">
    <location>
        <begin position="49"/>
        <end position="68"/>
    </location>
</feature>
<feature type="transmembrane region" description="Helical" evidence="1">
    <location>
        <begin position="74"/>
        <end position="92"/>
    </location>
</feature>
<gene>
    <name evidence="2" type="ORF">CN425_13000</name>
</gene>
<evidence type="ECO:0008006" key="4">
    <source>
        <dbReference type="Google" id="ProtNLM"/>
    </source>
</evidence>
<organism evidence="2 3">
    <name type="scientific">Bacillus cereus</name>
    <dbReference type="NCBI Taxonomy" id="1396"/>
    <lineage>
        <taxon>Bacteria</taxon>
        <taxon>Bacillati</taxon>
        <taxon>Bacillota</taxon>
        <taxon>Bacilli</taxon>
        <taxon>Bacillales</taxon>
        <taxon>Bacillaceae</taxon>
        <taxon>Bacillus</taxon>
        <taxon>Bacillus cereus group</taxon>
    </lineage>
</organism>
<dbReference type="AlphaFoldDB" id="A0A2A8PW42"/>